<protein>
    <recommendedName>
        <fullName evidence="6">Pyrophosphate--fructose 6-phosphate 1-phosphotransferase</fullName>
        <ecNumber evidence="6">2.7.1.90</ecNumber>
    </recommendedName>
    <alternativeName>
        <fullName evidence="6">6-phosphofructokinase, pyrophosphate dependent</fullName>
    </alternativeName>
    <alternativeName>
        <fullName evidence="6">PPi-dependent phosphofructokinase</fullName>
        <shortName evidence="6">PPi-PFK</shortName>
    </alternativeName>
    <alternativeName>
        <fullName evidence="6">Pyrophosphate-dependent 6-phosphofructose-1-kinase</fullName>
    </alternativeName>
</protein>
<evidence type="ECO:0000256" key="4">
    <source>
        <dbReference type="ARBA" id="ARBA00022777"/>
    </source>
</evidence>
<feature type="domain" description="Phosphofructokinase" evidence="7">
    <location>
        <begin position="5"/>
        <end position="311"/>
    </location>
</feature>
<comment type="pathway">
    <text evidence="6">Carbohydrate degradation; glycolysis; D-glyceraldehyde 3-phosphate and glycerone phosphate from D-glucose: step 3/4.</text>
</comment>
<dbReference type="GO" id="GO:0005737">
    <property type="term" value="C:cytoplasm"/>
    <property type="evidence" value="ECO:0007669"/>
    <property type="project" value="UniProtKB-SubCell"/>
</dbReference>
<comment type="cofactor">
    <cofactor evidence="1 6">
        <name>Mg(2+)</name>
        <dbReference type="ChEBI" id="CHEBI:18420"/>
    </cofactor>
</comment>
<keyword evidence="2 6" id="KW-0808">Transferase</keyword>
<comment type="activity regulation">
    <text evidence="6">Non-allosteric.</text>
</comment>
<name>A0A7W8HAX1_9FIRM</name>
<dbReference type="PIRSF" id="PIRSF036483">
    <property type="entry name" value="PFK_XF0274"/>
    <property type="match status" value="1"/>
</dbReference>
<dbReference type="Gene3D" id="3.40.50.450">
    <property type="match status" value="1"/>
</dbReference>
<dbReference type="UniPathway" id="UPA00109">
    <property type="reaction ID" value="UER00182"/>
</dbReference>
<comment type="subunit">
    <text evidence="6">Homodimer.</text>
</comment>
<comment type="function">
    <text evidence="6">Catalyzes the phosphorylation of D-fructose 6-phosphate, the first committing step of glycolysis. Uses inorganic phosphate (PPi) as phosphoryl donor instead of ATP like common ATP-dependent phosphofructokinases (ATP-PFKs), which renders the reaction reversible, and can thus function both in glycolysis and gluconeogenesis. Consistently, PPi-PFK can replace the enzymes of both the forward (ATP-PFK) and reverse (fructose-bisphosphatase (FBPase)) reactions.</text>
</comment>
<evidence type="ECO:0000256" key="6">
    <source>
        <dbReference type="HAMAP-Rule" id="MF_01978"/>
    </source>
</evidence>
<evidence type="ECO:0000256" key="1">
    <source>
        <dbReference type="ARBA" id="ARBA00001946"/>
    </source>
</evidence>
<dbReference type="AlphaFoldDB" id="A0A7W8HAX1"/>
<dbReference type="InterPro" id="IPR035966">
    <property type="entry name" value="PKF_sf"/>
</dbReference>
<feature type="binding site" evidence="6">
    <location>
        <position position="107"/>
    </location>
    <ligand>
        <name>Mg(2+)</name>
        <dbReference type="ChEBI" id="CHEBI:18420"/>
        <note>catalytic</note>
    </ligand>
</feature>
<evidence type="ECO:0000313" key="9">
    <source>
        <dbReference type="Proteomes" id="UP000543642"/>
    </source>
</evidence>
<dbReference type="Proteomes" id="UP000543642">
    <property type="component" value="Unassembled WGS sequence"/>
</dbReference>
<organism evidence="8 9">
    <name type="scientific">Catenibacillus scindens</name>
    <dbReference type="NCBI Taxonomy" id="673271"/>
    <lineage>
        <taxon>Bacteria</taxon>
        <taxon>Bacillati</taxon>
        <taxon>Bacillota</taxon>
        <taxon>Clostridia</taxon>
        <taxon>Lachnospirales</taxon>
        <taxon>Lachnospiraceae</taxon>
        <taxon>Catenibacillus</taxon>
    </lineage>
</organism>
<dbReference type="GO" id="GO:0046872">
    <property type="term" value="F:metal ion binding"/>
    <property type="evidence" value="ECO:0007669"/>
    <property type="project" value="UniProtKB-KW"/>
</dbReference>
<comment type="caution">
    <text evidence="6">Lacks conserved residue(s) required for the propagation of feature annotation.</text>
</comment>
<reference evidence="8 9" key="1">
    <citation type="submission" date="2020-08" db="EMBL/GenBank/DDBJ databases">
        <title>Genomic Encyclopedia of Type Strains, Phase IV (KMG-IV): sequencing the most valuable type-strain genomes for metagenomic binning, comparative biology and taxonomic classification.</title>
        <authorList>
            <person name="Goeker M."/>
        </authorList>
    </citation>
    <scope>NUCLEOTIDE SEQUENCE [LARGE SCALE GENOMIC DNA]</scope>
    <source>
        <strain evidence="8 9">DSM 106146</strain>
    </source>
</reference>
<comment type="catalytic activity">
    <reaction evidence="6">
        <text>beta-D-fructose 6-phosphate + diphosphate = beta-D-fructose 1,6-bisphosphate + phosphate + H(+)</text>
        <dbReference type="Rhea" id="RHEA:13613"/>
        <dbReference type="ChEBI" id="CHEBI:15378"/>
        <dbReference type="ChEBI" id="CHEBI:32966"/>
        <dbReference type="ChEBI" id="CHEBI:33019"/>
        <dbReference type="ChEBI" id="CHEBI:43474"/>
        <dbReference type="ChEBI" id="CHEBI:57634"/>
        <dbReference type="EC" id="2.7.1.90"/>
    </reaction>
</comment>
<keyword evidence="9" id="KW-1185">Reference proteome</keyword>
<dbReference type="GO" id="GO:0003872">
    <property type="term" value="F:6-phosphofructokinase activity"/>
    <property type="evidence" value="ECO:0007669"/>
    <property type="project" value="UniProtKB-UniRule"/>
</dbReference>
<evidence type="ECO:0000256" key="5">
    <source>
        <dbReference type="ARBA" id="ARBA00022842"/>
    </source>
</evidence>
<evidence type="ECO:0000313" key="8">
    <source>
        <dbReference type="EMBL" id="MBB5265101.1"/>
    </source>
</evidence>
<comment type="caution">
    <text evidence="8">The sequence shown here is derived from an EMBL/GenBank/DDBJ whole genome shotgun (WGS) entry which is preliminary data.</text>
</comment>
<feature type="binding site" evidence="6">
    <location>
        <position position="236"/>
    </location>
    <ligand>
        <name>substrate</name>
    </ligand>
</feature>
<dbReference type="GO" id="GO:0006002">
    <property type="term" value="P:fructose 6-phosphate metabolic process"/>
    <property type="evidence" value="ECO:0007669"/>
    <property type="project" value="InterPro"/>
</dbReference>
<proteinExistence type="inferred from homology"/>
<dbReference type="Pfam" id="PF00365">
    <property type="entry name" value="PFK"/>
    <property type="match status" value="1"/>
</dbReference>
<dbReference type="EC" id="2.7.1.90" evidence="6"/>
<accession>A0A7W8HAX1</accession>
<dbReference type="InterPro" id="IPR000023">
    <property type="entry name" value="Phosphofructokinase_dom"/>
</dbReference>
<dbReference type="HAMAP" id="MF_01978">
    <property type="entry name" value="Phosphofructokinase_II_B2"/>
    <property type="match status" value="1"/>
</dbReference>
<comment type="subcellular location">
    <subcellularLocation>
        <location evidence="6">Cytoplasm</location>
    </subcellularLocation>
</comment>
<keyword evidence="5 6" id="KW-0460">Magnesium</keyword>
<dbReference type="EMBL" id="JACHFW010000009">
    <property type="protein sequence ID" value="MBB5265101.1"/>
    <property type="molecule type" value="Genomic_DNA"/>
</dbReference>
<dbReference type="PRINTS" id="PR00476">
    <property type="entry name" value="PHFRCTKINASE"/>
</dbReference>
<dbReference type="NCBIfam" id="NF010675">
    <property type="entry name" value="PRK14072.1"/>
    <property type="match status" value="1"/>
</dbReference>
<dbReference type="InterPro" id="IPR050929">
    <property type="entry name" value="PFKA"/>
</dbReference>
<dbReference type="Gene3D" id="3.40.50.460">
    <property type="entry name" value="Phosphofructokinase domain"/>
    <property type="match status" value="1"/>
</dbReference>
<dbReference type="PANTHER" id="PTHR45770">
    <property type="entry name" value="ATP-DEPENDENT 6-PHOSPHOFRUCTOKINASE 1"/>
    <property type="match status" value="1"/>
</dbReference>
<keyword evidence="3 6" id="KW-0479">Metal-binding</keyword>
<evidence type="ECO:0000256" key="2">
    <source>
        <dbReference type="ARBA" id="ARBA00022679"/>
    </source>
</evidence>
<evidence type="ECO:0000259" key="7">
    <source>
        <dbReference type="Pfam" id="PF00365"/>
    </source>
</evidence>
<dbReference type="SUPFAM" id="SSF53784">
    <property type="entry name" value="Phosphofructokinase"/>
    <property type="match status" value="1"/>
</dbReference>
<comment type="similarity">
    <text evidence="6">Belongs to the phosphofructokinase type A (PFKA) family. PPi-dependent PFK group II subfamily. Clade 'B2' sub-subfamily.</text>
</comment>
<keyword evidence="6" id="KW-0963">Cytoplasm</keyword>
<dbReference type="InterPro" id="IPR022953">
    <property type="entry name" value="ATP_PFK"/>
</dbReference>
<dbReference type="RefSeq" id="WP_183774591.1">
    <property type="nucleotide sequence ID" value="NZ_JACHFW010000009.1"/>
</dbReference>
<evidence type="ECO:0000256" key="3">
    <source>
        <dbReference type="ARBA" id="ARBA00022723"/>
    </source>
</evidence>
<feature type="active site" description="Proton acceptor" evidence="6">
    <location>
        <position position="137"/>
    </location>
</feature>
<keyword evidence="4 6" id="KW-0418">Kinase</keyword>
<keyword evidence="6" id="KW-0324">Glycolysis</keyword>
<gene>
    <name evidence="6" type="primary">pfp</name>
    <name evidence="8" type="ORF">HNP82_002240</name>
</gene>
<feature type="binding site" evidence="6">
    <location>
        <position position="12"/>
    </location>
    <ligand>
        <name>diphosphate</name>
        <dbReference type="ChEBI" id="CHEBI:33019"/>
    </ligand>
</feature>
<dbReference type="InterPro" id="IPR011404">
    <property type="entry name" value="PPi-PFK"/>
</dbReference>
<feature type="binding site" evidence="6">
    <location>
        <begin position="135"/>
        <end position="137"/>
    </location>
    <ligand>
        <name>substrate</name>
    </ligand>
</feature>
<feature type="site" description="Important for catalytic activity; stabilizes the transition state when the phosphoryl donor is PPi" evidence="6">
    <location>
        <position position="134"/>
    </location>
</feature>
<sequence>MGKNLVIIHGGGPTAVLNASLYGAVKAAKASGQVDHIYGANNGTGGFLKEDFIDLGAFSEEELGLLLATPGTAIGTSRDPIWQDDYEQMTKLIEKHHIGYVLFSGGNGTMDTCGKLHKALVQKGMDVKVMGIPKTTDNDIAITDHSPGFGSAARYMAASVQELCADVRSLPIHVVVMEASGRNAGWITASSALAGEKGYGPDLIYLPERAFDEDCFIRDVETLLRKKSGIVVVASEGLHDKDGNPIVKPVFKTERATYFGDVSSHLANLVIDRLGYKARGEKPGLLGRASIAWQSPVDRDEAVLAGRMACEAAFEGESGKMAAFRRISDEPYKIEPFLADIDQVMMFERTMPDNFINEAGNGVTEEFLRWCRPLIGEALPDMISFNRLSGRKEGK</sequence>
<dbReference type="GO" id="GO:0047334">
    <property type="term" value="F:diphosphate-fructose-6-phosphate 1-phosphotransferase activity"/>
    <property type="evidence" value="ECO:0007669"/>
    <property type="project" value="UniProtKB-EC"/>
</dbReference>